<evidence type="ECO:0000256" key="1">
    <source>
        <dbReference type="ARBA" id="ARBA00004123"/>
    </source>
</evidence>
<dbReference type="PROSITE" id="PS51666">
    <property type="entry name" value="QLQ"/>
    <property type="match status" value="1"/>
</dbReference>
<dbReference type="InterPro" id="IPR014977">
    <property type="entry name" value="WRC_dom"/>
</dbReference>
<dbReference type="PROSITE" id="PS51667">
    <property type="entry name" value="WRC"/>
    <property type="match status" value="1"/>
</dbReference>
<comment type="caution">
    <text evidence="9">The sequence shown here is derived from an EMBL/GenBank/DDBJ whole genome shotgun (WGS) entry which is preliminary data.</text>
</comment>
<protein>
    <recommendedName>
        <fullName evidence="5">Growth-regulating factor</fullName>
    </recommendedName>
</protein>
<proteinExistence type="inferred from homology"/>
<comment type="subcellular location">
    <subcellularLocation>
        <location evidence="1 4 5">Nucleus</location>
    </subcellularLocation>
</comment>
<evidence type="ECO:0000259" key="8">
    <source>
        <dbReference type="PROSITE" id="PS51667"/>
    </source>
</evidence>
<gene>
    <name evidence="9" type="ORF">LUZ61_020065</name>
</gene>
<evidence type="ECO:0000256" key="6">
    <source>
        <dbReference type="SAM" id="MobiDB-lite"/>
    </source>
</evidence>
<dbReference type="SMART" id="SM00951">
    <property type="entry name" value="QLQ"/>
    <property type="match status" value="1"/>
</dbReference>
<comment type="function">
    <text evidence="5">Transcription activator.</text>
</comment>
<dbReference type="GO" id="GO:0005634">
    <property type="term" value="C:nucleus"/>
    <property type="evidence" value="ECO:0007669"/>
    <property type="project" value="UniProtKB-SubCell"/>
</dbReference>
<sequence length="324" mass="36156">MSGSFTAAQWVELEHQALIYKYLMAGVPVPPDLLIPIRRSFDPLQSPFYHHSSLGYYAYYGKKLDPEPWRCRRTDGKKWRCAKEAYPDSKYCERHMHRGRNRSRKPVESSSTNSVSTTKAPSPPATSSLLTSALNPAVTKGFDALSSPMVVSGTNDSQGLCLGGPTSTQSYLNRYPNTLKPESGEHHFFSESSGTTYAYGTVDTAMTSLSSGKSRDTHTLTGSAYSSYGDPMQEELGQVVTISSLPREQQKPLQHSFTGYGFRQEEPIKPENQLLRPFFDEWPKSRESWVDFESDRLNRNTSFSTTRLSISIPMGSSASSPNDE</sequence>
<evidence type="ECO:0000313" key="10">
    <source>
        <dbReference type="Proteomes" id="UP001210211"/>
    </source>
</evidence>
<name>A0AAD6ENP9_9POAL</name>
<dbReference type="GO" id="GO:0005524">
    <property type="term" value="F:ATP binding"/>
    <property type="evidence" value="ECO:0007669"/>
    <property type="project" value="UniProtKB-UniRule"/>
</dbReference>
<dbReference type="EMBL" id="JAMRDG010000002">
    <property type="protein sequence ID" value="KAJ3690901.1"/>
    <property type="molecule type" value="Genomic_DNA"/>
</dbReference>
<keyword evidence="3 4" id="KW-0539">Nucleus</keyword>
<evidence type="ECO:0000313" key="9">
    <source>
        <dbReference type="EMBL" id="KAJ3690901.1"/>
    </source>
</evidence>
<feature type="short sequence motif" description="Bipartite nuclear localization signal" evidence="4">
    <location>
        <begin position="70"/>
        <end position="80"/>
    </location>
</feature>
<dbReference type="AlphaFoldDB" id="A0AAD6ENP9"/>
<comment type="domain">
    <text evidence="5">The QLQ domain and WRC domain may be involved in protein-protein interaction and DNA-binding, respectively.</text>
</comment>
<evidence type="ECO:0000256" key="2">
    <source>
        <dbReference type="ARBA" id="ARBA00008122"/>
    </source>
</evidence>
<feature type="compositionally biased region" description="Low complexity" evidence="6">
    <location>
        <begin position="309"/>
        <end position="324"/>
    </location>
</feature>
<keyword evidence="5" id="KW-0010">Activator</keyword>
<organism evidence="9 10">
    <name type="scientific">Rhynchospora tenuis</name>
    <dbReference type="NCBI Taxonomy" id="198213"/>
    <lineage>
        <taxon>Eukaryota</taxon>
        <taxon>Viridiplantae</taxon>
        <taxon>Streptophyta</taxon>
        <taxon>Embryophyta</taxon>
        <taxon>Tracheophyta</taxon>
        <taxon>Spermatophyta</taxon>
        <taxon>Magnoliopsida</taxon>
        <taxon>Liliopsida</taxon>
        <taxon>Poales</taxon>
        <taxon>Cyperaceae</taxon>
        <taxon>Cyperoideae</taxon>
        <taxon>Rhynchosporeae</taxon>
        <taxon>Rhynchospora</taxon>
    </lineage>
</organism>
<evidence type="ECO:0000256" key="4">
    <source>
        <dbReference type="PROSITE-ProRule" id="PRU01002"/>
    </source>
</evidence>
<reference evidence="9 10" key="1">
    <citation type="journal article" date="2022" name="Cell">
        <title>Repeat-based holocentromeres influence genome architecture and karyotype evolution.</title>
        <authorList>
            <person name="Hofstatter P.G."/>
            <person name="Thangavel G."/>
            <person name="Lux T."/>
            <person name="Neumann P."/>
            <person name="Vondrak T."/>
            <person name="Novak P."/>
            <person name="Zhang M."/>
            <person name="Costa L."/>
            <person name="Castellani M."/>
            <person name="Scott A."/>
            <person name="Toegelov H."/>
            <person name="Fuchs J."/>
            <person name="Mata-Sucre Y."/>
            <person name="Dias Y."/>
            <person name="Vanzela A.L.L."/>
            <person name="Huettel B."/>
            <person name="Almeida C.C.S."/>
            <person name="Simkova H."/>
            <person name="Souza G."/>
            <person name="Pedrosa-Harand A."/>
            <person name="Macas J."/>
            <person name="Mayer K.F.X."/>
            <person name="Houben A."/>
            <person name="Marques A."/>
        </authorList>
    </citation>
    <scope>NUCLEOTIDE SEQUENCE [LARGE SCALE GENOMIC DNA]</scope>
    <source>
        <strain evidence="9">RhyTen1mFocal</strain>
    </source>
</reference>
<dbReference type="InterPro" id="IPR014978">
    <property type="entry name" value="Gln-Leu-Gln_QLQ"/>
</dbReference>
<dbReference type="PANTHER" id="PTHR31602">
    <property type="entry name" value="GROWTH-REGULATING FACTOR 5"/>
    <property type="match status" value="1"/>
</dbReference>
<dbReference type="Proteomes" id="UP001210211">
    <property type="component" value="Unassembled WGS sequence"/>
</dbReference>
<feature type="region of interest" description="Disordered" evidence="6">
    <location>
        <begin position="303"/>
        <end position="324"/>
    </location>
</feature>
<keyword evidence="10" id="KW-1185">Reference proteome</keyword>
<dbReference type="Pfam" id="PF08880">
    <property type="entry name" value="QLQ"/>
    <property type="match status" value="1"/>
</dbReference>
<evidence type="ECO:0000256" key="5">
    <source>
        <dbReference type="RuleBase" id="RU367127"/>
    </source>
</evidence>
<feature type="domain" description="QLQ" evidence="7">
    <location>
        <begin position="4"/>
        <end position="39"/>
    </location>
</feature>
<dbReference type="PANTHER" id="PTHR31602:SF113">
    <property type="entry name" value="GROWTH-REGULATING FACTOR 4"/>
    <property type="match status" value="1"/>
</dbReference>
<feature type="short sequence motif" description="Bipartite nuclear localization signal" evidence="4">
    <location>
        <begin position="98"/>
        <end position="105"/>
    </location>
</feature>
<dbReference type="GO" id="GO:0006351">
    <property type="term" value="P:DNA-templated transcription"/>
    <property type="evidence" value="ECO:0007669"/>
    <property type="project" value="UniProtKB-UniRule"/>
</dbReference>
<dbReference type="InterPro" id="IPR031137">
    <property type="entry name" value="GRF"/>
</dbReference>
<dbReference type="Pfam" id="PF08879">
    <property type="entry name" value="WRC"/>
    <property type="match status" value="1"/>
</dbReference>
<evidence type="ECO:0000259" key="7">
    <source>
        <dbReference type="PROSITE" id="PS51666"/>
    </source>
</evidence>
<accession>A0AAD6ENP9</accession>
<feature type="compositionally biased region" description="Low complexity" evidence="6">
    <location>
        <begin position="109"/>
        <end position="129"/>
    </location>
</feature>
<dbReference type="GO" id="GO:0032502">
    <property type="term" value="P:developmental process"/>
    <property type="evidence" value="ECO:0007669"/>
    <property type="project" value="InterPro"/>
</dbReference>
<evidence type="ECO:0000256" key="3">
    <source>
        <dbReference type="ARBA" id="ARBA00023242"/>
    </source>
</evidence>
<comment type="similarity">
    <text evidence="2 5">Belongs to the GRF family.</text>
</comment>
<keyword evidence="5" id="KW-0804">Transcription</keyword>
<feature type="compositionally biased region" description="Basic residues" evidence="6">
    <location>
        <begin position="95"/>
        <end position="104"/>
    </location>
</feature>
<feature type="domain" description="WRC" evidence="8">
    <location>
        <begin position="65"/>
        <end position="109"/>
    </location>
</feature>
<feature type="region of interest" description="Disordered" evidence="6">
    <location>
        <begin position="92"/>
        <end position="129"/>
    </location>
</feature>
<dbReference type="GO" id="GO:0006355">
    <property type="term" value="P:regulation of DNA-templated transcription"/>
    <property type="evidence" value="ECO:0007669"/>
    <property type="project" value="InterPro"/>
</dbReference>
<keyword evidence="5" id="KW-0805">Transcription regulation</keyword>